<evidence type="ECO:0000256" key="12">
    <source>
        <dbReference type="ARBA" id="ARBA00023136"/>
    </source>
</evidence>
<feature type="transmembrane region" description="Helical" evidence="19">
    <location>
        <begin position="57"/>
        <end position="76"/>
    </location>
</feature>
<keyword evidence="22" id="KW-1185">Reference proteome</keyword>
<feature type="binding site" evidence="16">
    <location>
        <position position="10"/>
    </location>
    <ligand>
        <name>substrate</name>
    </ligand>
</feature>
<dbReference type="GO" id="GO:0005886">
    <property type="term" value="C:plasma membrane"/>
    <property type="evidence" value="ECO:0007669"/>
    <property type="project" value="UniProtKB-SubCell"/>
</dbReference>
<dbReference type="InterPro" id="IPR000829">
    <property type="entry name" value="DAGK"/>
</dbReference>
<proteinExistence type="inferred from homology"/>
<dbReference type="Gene3D" id="1.10.287.3610">
    <property type="match status" value="1"/>
</dbReference>
<dbReference type="GO" id="GO:0036433">
    <property type="term" value="F:di-trans, poly-cis-undecaprenol kinase activity"/>
    <property type="evidence" value="ECO:0007669"/>
    <property type="project" value="UniProtKB-EC"/>
</dbReference>
<dbReference type="InterPro" id="IPR036945">
    <property type="entry name" value="DAGK_sf"/>
</dbReference>
<keyword evidence="7 17" id="KW-0547">Nucleotide-binding</keyword>
<dbReference type="RefSeq" id="WP_254006573.1">
    <property type="nucleotide sequence ID" value="NZ_OW659477.1"/>
</dbReference>
<feature type="transmembrane region" description="Helical" evidence="19">
    <location>
        <begin position="97"/>
        <end position="117"/>
    </location>
</feature>
<evidence type="ECO:0000256" key="13">
    <source>
        <dbReference type="ARBA" id="ARBA00023209"/>
    </source>
</evidence>
<dbReference type="EMBL" id="OW659477">
    <property type="protein sequence ID" value="CAH2762746.1"/>
    <property type="molecule type" value="Genomic_DNA"/>
</dbReference>
<evidence type="ECO:0000256" key="7">
    <source>
        <dbReference type="ARBA" id="ARBA00022741"/>
    </source>
</evidence>
<keyword evidence="13" id="KW-0594">Phospholipid biosynthesis</keyword>
<keyword evidence="9 17" id="KW-0067">ATP-binding</keyword>
<reference evidence="21" key="1">
    <citation type="submission" date="2022-04" db="EMBL/GenBank/DDBJ databases">
        <authorList>
            <person name="Forde T."/>
        </authorList>
    </citation>
    <scope>NUCLEOTIDE SEQUENCE</scope>
    <source>
        <strain evidence="21">A18Y016a</strain>
        <strain evidence="20">A18Y020d</strain>
    </source>
</reference>
<feature type="binding site" evidence="17">
    <location>
        <position position="77"/>
    </location>
    <ligand>
        <name>ATP</name>
        <dbReference type="ChEBI" id="CHEBI:30616"/>
    </ligand>
</feature>
<keyword evidence="12 19" id="KW-0472">Membrane</keyword>
<organism evidence="21 23">
    <name type="scientific">Erysipelothrix amsterdamensis</name>
    <dbReference type="NCBI Taxonomy" id="2929157"/>
    <lineage>
        <taxon>Bacteria</taxon>
        <taxon>Bacillati</taxon>
        <taxon>Bacillota</taxon>
        <taxon>Erysipelotrichia</taxon>
        <taxon>Erysipelotrichales</taxon>
        <taxon>Erysipelotrichaceae</taxon>
        <taxon>Erysipelothrix</taxon>
    </lineage>
</organism>
<evidence type="ECO:0000313" key="22">
    <source>
        <dbReference type="Proteomes" id="UP001154095"/>
    </source>
</evidence>
<keyword evidence="18" id="KW-0460">Magnesium</keyword>
<evidence type="ECO:0000256" key="3">
    <source>
        <dbReference type="ARBA" id="ARBA00022475"/>
    </source>
</evidence>
<dbReference type="Proteomes" id="UP001154111">
    <property type="component" value="Chromosome"/>
</dbReference>
<evidence type="ECO:0000256" key="1">
    <source>
        <dbReference type="ARBA" id="ARBA00004651"/>
    </source>
</evidence>
<comment type="subcellular location">
    <subcellularLocation>
        <location evidence="1">Cell membrane</location>
        <topology evidence="1">Multi-pass membrane protein</topology>
    </subcellularLocation>
</comment>
<evidence type="ECO:0000256" key="5">
    <source>
        <dbReference type="ARBA" id="ARBA00022679"/>
    </source>
</evidence>
<feature type="active site" description="Proton acceptor" evidence="15">
    <location>
        <position position="70"/>
    </location>
</feature>
<evidence type="ECO:0000256" key="17">
    <source>
        <dbReference type="PIRSR" id="PIRSR600829-3"/>
    </source>
</evidence>
<feature type="binding site" evidence="18">
    <location>
        <position position="77"/>
    </location>
    <ligand>
        <name>a divalent metal cation</name>
        <dbReference type="ChEBI" id="CHEBI:60240"/>
    </ligand>
</feature>
<dbReference type="InterPro" id="IPR033717">
    <property type="entry name" value="UDPK"/>
</dbReference>
<feature type="transmembrane region" description="Helical" evidence="19">
    <location>
        <begin position="32"/>
        <end position="51"/>
    </location>
</feature>
<evidence type="ECO:0000256" key="4">
    <source>
        <dbReference type="ARBA" id="ARBA00022516"/>
    </source>
</evidence>
<keyword evidence="18" id="KW-0479">Metal-binding</keyword>
<evidence type="ECO:0000313" key="20">
    <source>
        <dbReference type="EMBL" id="CAH2762720.1"/>
    </source>
</evidence>
<sequence>MISLAKILKRTRKKFKSAFQGVKTGVLYDHSILIQLILGLIAVVFFAFVGITPVEWMFVISAVFMVLVTEFLNSAVEDICDLLIKNYNLHVKEIKDIAAGAVLLAAIYAIIIGVIVLTRRFI</sequence>
<keyword evidence="3" id="KW-1003">Cell membrane</keyword>
<evidence type="ECO:0000256" key="6">
    <source>
        <dbReference type="ARBA" id="ARBA00022692"/>
    </source>
</evidence>
<name>A0AAU9VHQ9_9FIRM</name>
<dbReference type="CDD" id="cd14265">
    <property type="entry name" value="UDPK_IM_like"/>
    <property type="match status" value="1"/>
</dbReference>
<evidence type="ECO:0000256" key="11">
    <source>
        <dbReference type="ARBA" id="ARBA00023098"/>
    </source>
</evidence>
<evidence type="ECO:0000313" key="23">
    <source>
        <dbReference type="Proteomes" id="UP001154111"/>
    </source>
</evidence>
<keyword evidence="14" id="KW-1208">Phospholipid metabolism</keyword>
<dbReference type="EMBL" id="OW659496">
    <property type="protein sequence ID" value="CAH2762720.1"/>
    <property type="molecule type" value="Genomic_DNA"/>
</dbReference>
<gene>
    <name evidence="21" type="primary">dgkA</name>
    <name evidence="21" type="ORF">ERYAMS2_01357</name>
    <name evidence="20" type="ORF">ERYAMS_01063</name>
</gene>
<dbReference type="EC" id="2.7.1.66" evidence="21"/>
<dbReference type="Pfam" id="PF01219">
    <property type="entry name" value="DAGK_prokar"/>
    <property type="match status" value="1"/>
</dbReference>
<dbReference type="Proteomes" id="UP001154095">
    <property type="component" value="Chromosome"/>
</dbReference>
<evidence type="ECO:0000256" key="18">
    <source>
        <dbReference type="PIRSR" id="PIRSR600829-4"/>
    </source>
</evidence>
<dbReference type="GO" id="GO:0005524">
    <property type="term" value="F:ATP binding"/>
    <property type="evidence" value="ECO:0007669"/>
    <property type="project" value="UniProtKB-KW"/>
</dbReference>
<keyword evidence="5 21" id="KW-0808">Transferase</keyword>
<evidence type="ECO:0000256" key="16">
    <source>
        <dbReference type="PIRSR" id="PIRSR600829-2"/>
    </source>
</evidence>
<keyword evidence="10 19" id="KW-1133">Transmembrane helix</keyword>
<evidence type="ECO:0000256" key="8">
    <source>
        <dbReference type="ARBA" id="ARBA00022777"/>
    </source>
</evidence>
<evidence type="ECO:0000256" key="19">
    <source>
        <dbReference type="SAM" id="Phobius"/>
    </source>
</evidence>
<keyword evidence="8 21" id="KW-0418">Kinase</keyword>
<evidence type="ECO:0000256" key="2">
    <source>
        <dbReference type="ARBA" id="ARBA00005967"/>
    </source>
</evidence>
<feature type="binding site" evidence="17">
    <location>
        <begin position="95"/>
        <end position="96"/>
    </location>
    <ligand>
        <name>ATP</name>
        <dbReference type="ChEBI" id="CHEBI:30616"/>
    </ligand>
</feature>
<feature type="binding site" evidence="16">
    <location>
        <position position="70"/>
    </location>
    <ligand>
        <name>substrate</name>
    </ligand>
</feature>
<evidence type="ECO:0000313" key="21">
    <source>
        <dbReference type="EMBL" id="CAH2762746.1"/>
    </source>
</evidence>
<evidence type="ECO:0000256" key="9">
    <source>
        <dbReference type="ARBA" id="ARBA00022840"/>
    </source>
</evidence>
<keyword evidence="11" id="KW-0443">Lipid metabolism</keyword>
<comment type="cofactor">
    <cofactor evidence="18">
        <name>Mg(2+)</name>
        <dbReference type="ChEBI" id="CHEBI:18420"/>
    </cofactor>
    <text evidence="18">Mn(2+), Zn(2+), Cd(2+) and Co(2+) support activity to lesser extents.</text>
</comment>
<protein>
    <submittedName>
        <fullName evidence="21">Diacylglycerol kinase</fullName>
        <ecNumber evidence="21">2.7.1.66</ecNumber>
    </submittedName>
</protein>
<feature type="binding site" evidence="17">
    <location>
        <position position="10"/>
    </location>
    <ligand>
        <name>ATP</name>
        <dbReference type="ChEBI" id="CHEBI:30616"/>
    </ligand>
</feature>
<accession>A0AAU9VHQ9</accession>
<dbReference type="GO" id="GO:0008654">
    <property type="term" value="P:phospholipid biosynthetic process"/>
    <property type="evidence" value="ECO:0007669"/>
    <property type="project" value="UniProtKB-KW"/>
</dbReference>
<dbReference type="AlphaFoldDB" id="A0AAU9VHQ9"/>
<evidence type="ECO:0000256" key="15">
    <source>
        <dbReference type="PIRSR" id="PIRSR600829-1"/>
    </source>
</evidence>
<comment type="similarity">
    <text evidence="2">Belongs to the bacterial diacylglycerol kinase family.</text>
</comment>
<evidence type="ECO:0000256" key="14">
    <source>
        <dbReference type="ARBA" id="ARBA00023264"/>
    </source>
</evidence>
<dbReference type="GO" id="GO:0046872">
    <property type="term" value="F:metal ion binding"/>
    <property type="evidence" value="ECO:0007669"/>
    <property type="project" value="UniProtKB-KW"/>
</dbReference>
<evidence type="ECO:0000256" key="10">
    <source>
        <dbReference type="ARBA" id="ARBA00022989"/>
    </source>
</evidence>
<dbReference type="PANTHER" id="PTHR34299">
    <property type="entry name" value="DIACYLGLYCEROL KINASE"/>
    <property type="match status" value="1"/>
</dbReference>
<keyword evidence="6 19" id="KW-0812">Transmembrane</keyword>
<keyword evidence="4" id="KW-0444">Lipid biosynthesis</keyword>
<dbReference type="PANTHER" id="PTHR34299:SF1">
    <property type="entry name" value="DIACYLGLYCEROL KINASE"/>
    <property type="match status" value="1"/>
</dbReference>